<keyword evidence="1" id="KW-0732">Signal</keyword>
<gene>
    <name evidence="2" type="ORF">SAMN04488095_1265</name>
</gene>
<dbReference type="STRING" id="390807.SAMN04488095_1265"/>
<evidence type="ECO:0000313" key="3">
    <source>
        <dbReference type="Proteomes" id="UP000199110"/>
    </source>
</evidence>
<feature type="chain" id="PRO_5011566761" evidence="1">
    <location>
        <begin position="19"/>
        <end position="123"/>
    </location>
</feature>
<sequence length="123" mass="13731">MRALITALAVLMALPAAAHDYRYDPAVLWFDAPKTTDAGDARIRIVFHGQEGAAALTPNQYWFYANAYRNRMIELSRHGVSVARATLRARHDAFHATAAAYPGMRVDGFKLTDLDDPRLTPSW</sequence>
<dbReference type="RefSeq" id="WP_139212285.1">
    <property type="nucleotide sequence ID" value="NZ_FORA01000001.1"/>
</dbReference>
<accession>A0A1I3JAM0</accession>
<reference evidence="2 3" key="1">
    <citation type="submission" date="2016-10" db="EMBL/GenBank/DDBJ databases">
        <authorList>
            <person name="de Groot N.N."/>
        </authorList>
    </citation>
    <scope>NUCLEOTIDE SEQUENCE [LARGE SCALE GENOMIC DNA]</scope>
    <source>
        <strain evidence="2 3">DSM 19073</strain>
    </source>
</reference>
<evidence type="ECO:0000313" key="2">
    <source>
        <dbReference type="EMBL" id="SFI57249.1"/>
    </source>
</evidence>
<protein>
    <submittedName>
        <fullName evidence="2">Uncharacterized protein</fullName>
    </submittedName>
</protein>
<keyword evidence="3" id="KW-1185">Reference proteome</keyword>
<organism evidence="2 3">
    <name type="scientific">Jannaschia pohangensis</name>
    <dbReference type="NCBI Taxonomy" id="390807"/>
    <lineage>
        <taxon>Bacteria</taxon>
        <taxon>Pseudomonadati</taxon>
        <taxon>Pseudomonadota</taxon>
        <taxon>Alphaproteobacteria</taxon>
        <taxon>Rhodobacterales</taxon>
        <taxon>Roseobacteraceae</taxon>
        <taxon>Jannaschia</taxon>
    </lineage>
</organism>
<dbReference type="AlphaFoldDB" id="A0A1I3JAM0"/>
<name>A0A1I3JAM0_9RHOB</name>
<proteinExistence type="predicted"/>
<feature type="signal peptide" evidence="1">
    <location>
        <begin position="1"/>
        <end position="18"/>
    </location>
</feature>
<dbReference type="Proteomes" id="UP000199110">
    <property type="component" value="Unassembled WGS sequence"/>
</dbReference>
<dbReference type="EMBL" id="FORA01000001">
    <property type="protein sequence ID" value="SFI57249.1"/>
    <property type="molecule type" value="Genomic_DNA"/>
</dbReference>
<evidence type="ECO:0000256" key="1">
    <source>
        <dbReference type="SAM" id="SignalP"/>
    </source>
</evidence>
<dbReference type="OrthoDB" id="7659029at2"/>